<organism evidence="1 2">
    <name type="scientific">Xylaria flabelliformis</name>
    <dbReference type="NCBI Taxonomy" id="2512241"/>
    <lineage>
        <taxon>Eukaryota</taxon>
        <taxon>Fungi</taxon>
        <taxon>Dikarya</taxon>
        <taxon>Ascomycota</taxon>
        <taxon>Pezizomycotina</taxon>
        <taxon>Sordariomycetes</taxon>
        <taxon>Xylariomycetidae</taxon>
        <taxon>Xylariales</taxon>
        <taxon>Xylariaceae</taxon>
        <taxon>Xylaria</taxon>
    </lineage>
</organism>
<dbReference type="CDD" id="cd00636">
    <property type="entry name" value="TroA-like"/>
    <property type="match status" value="1"/>
</dbReference>
<dbReference type="Proteomes" id="UP000319160">
    <property type="component" value="Unassembled WGS sequence"/>
</dbReference>
<comment type="caution">
    <text evidence="1">The sequence shown here is derived from an EMBL/GenBank/DDBJ whole genome shotgun (WGS) entry which is preliminary data.</text>
</comment>
<dbReference type="EMBL" id="VFLP01000065">
    <property type="protein sequence ID" value="TRX89635.1"/>
    <property type="molecule type" value="Genomic_DNA"/>
</dbReference>
<name>A0A553HNU3_9PEZI</name>
<keyword evidence="2" id="KW-1185">Reference proteome</keyword>
<evidence type="ECO:0000313" key="1">
    <source>
        <dbReference type="EMBL" id="TRX89635.1"/>
    </source>
</evidence>
<proteinExistence type="predicted"/>
<dbReference type="OrthoDB" id="4775030at2759"/>
<gene>
    <name evidence="1" type="ORF">FHL15_009544</name>
</gene>
<accession>A0A553HNU3</accession>
<sequence>MSARFQLLRCLREKYQLLDVCMLDDVSAFFVNRCSATEKYENSDPAITLIECYLALMTHGGSMPLLLECLSKLAKPSTSYVDVKMPLSHVASKDKTRLHAYLALSLAKLLGRRDEAEKHASEAMQLLERMERKTEKQSAPAVSRVGLDTSYDRYVFGRARLGSRAPHVIRSA</sequence>
<protein>
    <submittedName>
        <fullName evidence="1">Uncharacterized protein</fullName>
    </submittedName>
</protein>
<dbReference type="AlphaFoldDB" id="A0A553HNU3"/>
<evidence type="ECO:0000313" key="2">
    <source>
        <dbReference type="Proteomes" id="UP000319160"/>
    </source>
</evidence>
<reference evidence="2" key="1">
    <citation type="submission" date="2019-06" db="EMBL/GenBank/DDBJ databases">
        <title>Draft genome sequence of the griseofulvin-producing fungus Xylaria cubensis strain G536.</title>
        <authorList>
            <person name="Mead M.E."/>
            <person name="Raja H.A."/>
            <person name="Steenwyk J.L."/>
            <person name="Knowles S.L."/>
            <person name="Oberlies N.H."/>
            <person name="Rokas A."/>
        </authorList>
    </citation>
    <scope>NUCLEOTIDE SEQUENCE [LARGE SCALE GENOMIC DNA]</scope>
    <source>
        <strain evidence="2">G536</strain>
    </source>
</reference>